<gene>
    <name evidence="3" type="ORF">B0H66DRAFT_644390</name>
</gene>
<feature type="compositionally biased region" description="Polar residues" evidence="1">
    <location>
        <begin position="62"/>
        <end position="81"/>
    </location>
</feature>
<protein>
    <submittedName>
        <fullName evidence="3">Uncharacterized protein</fullName>
    </submittedName>
</protein>
<dbReference type="PANTHER" id="PTHR37544">
    <property type="entry name" value="SPRAY-RELATED"/>
    <property type="match status" value="1"/>
</dbReference>
<dbReference type="InterPro" id="IPR021840">
    <property type="entry name" value="DUF3433"/>
</dbReference>
<keyword evidence="4" id="KW-1185">Reference proteome</keyword>
<sequence>MQATPLASSDLPAQERPDTNSGSAQHESNLEPLPLPPSPITGSSVSLVDAEVVSESAFEPHTQPTQTGSTLQVPPSSSFGSASVAEPKDVSKSAPHPTPPLVQTRLAAEALSSPISASSHHSDHELVAVSEPVSESSSTGTVDLTWRPFYLRRSVLSAFVILFVAILVVLETLPAVSNNNIGLGMVQADQKHTLWPYAPTAFFTLVAAFWGRVEYQSKLIAPWVWLSQGPVHASRTVLLDYLSDFQPYCVYKALRNKDFTVSITAIVSILTKLLVVFSTSLFRVSQTIHPQSYPMVAQDRFGESIRNSKQHQFNARFTYSVLRGFMDYNLPYPDGMSKDYYTYQSVVADVPNKTEIRVTVEALENSLKCLPVNVSLDGAFTGIFLDSRLGDLSTNTMNATFSSPVCGERTVSMEGPRWLCKENETKSPGTNSCTVTFAGMGWVECGGELNILVMFGNLTLMRSDEGIEAQSYVAELQSSTQILCVPSSKIFMVDVVRNGTETKSVTPSVNGSHITSRTNLSPQSSAQIMVACFDAHQNQTSLTDDIGVGYDDTTIATNLFMGSAMRMWSSRVMDNNMSTTWFYDVNNLQQAFTEYCLLCAMVVTKLLMMDPTPTDIDGVAVLNVNRLLVQGHTVQLLAGLTTACILLVVTALILVPEGGILPNDPTTLLGMAFLILHSHDLVAQLRFAGASGKKALHHLLRNSTYKTEIIRVPRSGQKLFVISLNQQDVDGGNAEESRDVGDTVTRDGRMLKSDLRHPLILRYNLRFLMAMILLGMIISLPMLSLVGEFRKGNPILLDDRDHTYSYYAWKAIPALVFGLLSMAFSSMDFETRSIAPYTAIRKSVRNKSFLTVNFLDLSIPRAIYTEFRFRNIGTLSMTVAFLIGSLFTTLSARLLWIEENYSSSQPEEVVRLRPRQMFNTKPDYLDGEAGLMASLILQSNLSFPSFADDTLVFPEYDLDPATLKDLDLATLEDLDISAWGAAWRPRMECRGYTSSNIQTRIMMGEAAADTPRRASSLQLSVKIEGERRRHWSTKPDNAQVTVWYSPLEEYAYFGKAGLTGGMEDMDGCSDLLYLWGAVKLPSTPTNPPDPNDLQNIASMGCNMTYEAVDTGAQVLGSRIHLYQNWPSDDLHTPDPVPVILQPYAPAFASSPNSTRSQRLGVYSKLESKGDANNLADKFFSILTTSRWAIPASYLGDSSANDIVADAIKHQHGILAAQVLRSQMFSVTAEFASNYSCQGHIVRYAFQVQQDTTSTRILQAMLGVSLVLLFVSWSFTDIKAERGSSMTAIAPVAALLAGGNMLEKLRPLDMDAAATGRSRRSPEDISKEAFPYGTRFRIGWTRETAPHVAAAAAISAAVAADNLGVEGASGDGNDGGGDNTVEQRFGIFAEERLDSIINSTNLVSYEYYA</sequence>
<keyword evidence="2" id="KW-0812">Transmembrane</keyword>
<proteinExistence type="predicted"/>
<dbReference type="EMBL" id="JAUEDM010000009">
    <property type="protein sequence ID" value="KAK3312086.1"/>
    <property type="molecule type" value="Genomic_DNA"/>
</dbReference>
<evidence type="ECO:0000256" key="1">
    <source>
        <dbReference type="SAM" id="MobiDB-lite"/>
    </source>
</evidence>
<dbReference type="Pfam" id="PF11915">
    <property type="entry name" value="DUF3433"/>
    <property type="match status" value="2"/>
</dbReference>
<evidence type="ECO:0000313" key="4">
    <source>
        <dbReference type="Proteomes" id="UP001283341"/>
    </source>
</evidence>
<reference evidence="3" key="1">
    <citation type="journal article" date="2023" name="Mol. Phylogenet. Evol.">
        <title>Genome-scale phylogeny and comparative genomics of the fungal order Sordariales.</title>
        <authorList>
            <person name="Hensen N."/>
            <person name="Bonometti L."/>
            <person name="Westerberg I."/>
            <person name="Brannstrom I.O."/>
            <person name="Guillou S."/>
            <person name="Cros-Aarteil S."/>
            <person name="Calhoun S."/>
            <person name="Haridas S."/>
            <person name="Kuo A."/>
            <person name="Mondo S."/>
            <person name="Pangilinan J."/>
            <person name="Riley R."/>
            <person name="LaButti K."/>
            <person name="Andreopoulos B."/>
            <person name="Lipzen A."/>
            <person name="Chen C."/>
            <person name="Yan M."/>
            <person name="Daum C."/>
            <person name="Ng V."/>
            <person name="Clum A."/>
            <person name="Steindorff A."/>
            <person name="Ohm R.A."/>
            <person name="Martin F."/>
            <person name="Silar P."/>
            <person name="Natvig D.O."/>
            <person name="Lalanne C."/>
            <person name="Gautier V."/>
            <person name="Ament-Velasquez S.L."/>
            <person name="Kruys A."/>
            <person name="Hutchinson M.I."/>
            <person name="Powell A.J."/>
            <person name="Barry K."/>
            <person name="Miller A.N."/>
            <person name="Grigoriev I.V."/>
            <person name="Debuchy R."/>
            <person name="Gladieux P."/>
            <person name="Hiltunen Thoren M."/>
            <person name="Johannesson H."/>
        </authorList>
    </citation>
    <scope>NUCLEOTIDE SEQUENCE</scope>
    <source>
        <strain evidence="3">CBS 118394</strain>
    </source>
</reference>
<reference evidence="3" key="2">
    <citation type="submission" date="2023-06" db="EMBL/GenBank/DDBJ databases">
        <authorList>
            <consortium name="Lawrence Berkeley National Laboratory"/>
            <person name="Haridas S."/>
            <person name="Hensen N."/>
            <person name="Bonometti L."/>
            <person name="Westerberg I."/>
            <person name="Brannstrom I.O."/>
            <person name="Guillou S."/>
            <person name="Cros-Aarteil S."/>
            <person name="Calhoun S."/>
            <person name="Kuo A."/>
            <person name="Mondo S."/>
            <person name="Pangilinan J."/>
            <person name="Riley R."/>
            <person name="Labutti K."/>
            <person name="Andreopoulos B."/>
            <person name="Lipzen A."/>
            <person name="Chen C."/>
            <person name="Yanf M."/>
            <person name="Daum C."/>
            <person name="Ng V."/>
            <person name="Clum A."/>
            <person name="Steindorff A."/>
            <person name="Ohm R."/>
            <person name="Martin F."/>
            <person name="Silar P."/>
            <person name="Natvig D."/>
            <person name="Lalanne C."/>
            <person name="Gautier V."/>
            <person name="Ament-Velasquez S.L."/>
            <person name="Kruys A."/>
            <person name="Hutchinson M.I."/>
            <person name="Powell A.J."/>
            <person name="Barry K."/>
            <person name="Miller A.N."/>
            <person name="Grigoriev I.V."/>
            <person name="Debuchy R."/>
            <person name="Gladieux P."/>
            <person name="Thoren M.H."/>
            <person name="Johannesson H."/>
        </authorList>
    </citation>
    <scope>NUCLEOTIDE SEQUENCE</scope>
    <source>
        <strain evidence="3">CBS 118394</strain>
    </source>
</reference>
<feature type="transmembrane region" description="Helical" evidence="2">
    <location>
        <begin position="155"/>
        <end position="174"/>
    </location>
</feature>
<feature type="region of interest" description="Disordered" evidence="1">
    <location>
        <begin position="1"/>
        <end position="100"/>
    </location>
</feature>
<comment type="caution">
    <text evidence="3">The sequence shown here is derived from an EMBL/GenBank/DDBJ whole genome shotgun (WGS) entry which is preliminary data.</text>
</comment>
<keyword evidence="2" id="KW-0472">Membrane</keyword>
<feature type="transmembrane region" description="Helical" evidence="2">
    <location>
        <begin position="806"/>
        <end position="824"/>
    </location>
</feature>
<name>A0AAE0HSV4_9PEZI</name>
<feature type="transmembrane region" description="Helical" evidence="2">
    <location>
        <begin position="875"/>
        <end position="896"/>
    </location>
</feature>
<accession>A0AAE0HSV4</accession>
<evidence type="ECO:0000313" key="3">
    <source>
        <dbReference type="EMBL" id="KAK3312086.1"/>
    </source>
</evidence>
<feature type="transmembrane region" description="Helical" evidence="2">
    <location>
        <begin position="636"/>
        <end position="655"/>
    </location>
</feature>
<keyword evidence="2" id="KW-1133">Transmembrane helix</keyword>
<evidence type="ECO:0000256" key="2">
    <source>
        <dbReference type="SAM" id="Phobius"/>
    </source>
</evidence>
<dbReference type="Proteomes" id="UP001283341">
    <property type="component" value="Unassembled WGS sequence"/>
</dbReference>
<dbReference type="PANTHER" id="PTHR37544:SF1">
    <property type="entry name" value="PHOSPHORIBOSYLAMINOIMIDAZOLE-SUCCINOCARBOXAMIDE SYNTHASE"/>
    <property type="match status" value="1"/>
</dbReference>
<feature type="transmembrane region" description="Helical" evidence="2">
    <location>
        <begin position="765"/>
        <end position="786"/>
    </location>
</feature>
<feature type="transmembrane region" description="Helical" evidence="2">
    <location>
        <begin position="194"/>
        <end position="211"/>
    </location>
</feature>
<organism evidence="3 4">
    <name type="scientific">Apodospora peruviana</name>
    <dbReference type="NCBI Taxonomy" id="516989"/>
    <lineage>
        <taxon>Eukaryota</taxon>
        <taxon>Fungi</taxon>
        <taxon>Dikarya</taxon>
        <taxon>Ascomycota</taxon>
        <taxon>Pezizomycotina</taxon>
        <taxon>Sordariomycetes</taxon>
        <taxon>Sordariomycetidae</taxon>
        <taxon>Sordariales</taxon>
        <taxon>Lasiosphaeriaceae</taxon>
        <taxon>Apodospora</taxon>
    </lineage>
</organism>
<feature type="transmembrane region" description="Helical" evidence="2">
    <location>
        <begin position="261"/>
        <end position="282"/>
    </location>
</feature>